<dbReference type="Gene3D" id="3.40.50.300">
    <property type="entry name" value="P-loop containing nucleotide triphosphate hydrolases"/>
    <property type="match status" value="1"/>
</dbReference>
<gene>
    <name evidence="5" type="ordered locus">Mesil_1046</name>
</gene>
<dbReference type="PANTHER" id="PTHR16305:SF28">
    <property type="entry name" value="GUANYLATE CYCLASE DOMAIN-CONTAINING PROTEIN"/>
    <property type="match status" value="1"/>
</dbReference>
<dbReference type="SUPFAM" id="SSF48452">
    <property type="entry name" value="TPR-like"/>
    <property type="match status" value="2"/>
</dbReference>
<feature type="domain" description="Bacterial transcriptional activator" evidence="4">
    <location>
        <begin position="105"/>
        <end position="241"/>
    </location>
</feature>
<dbReference type="Pfam" id="PF03704">
    <property type="entry name" value="BTAD"/>
    <property type="match status" value="1"/>
</dbReference>
<feature type="region of interest" description="Disordered" evidence="3">
    <location>
        <begin position="724"/>
        <end position="743"/>
    </location>
</feature>
<dbReference type="AlphaFoldDB" id="D7BD33"/>
<dbReference type="OrthoDB" id="33871at2"/>
<name>D7BD33_ALLS1</name>
<dbReference type="InterPro" id="IPR011990">
    <property type="entry name" value="TPR-like_helical_dom_sf"/>
</dbReference>
<evidence type="ECO:0000313" key="6">
    <source>
        <dbReference type="Proteomes" id="UP000001916"/>
    </source>
</evidence>
<evidence type="ECO:0000256" key="1">
    <source>
        <dbReference type="ARBA" id="ARBA00022741"/>
    </source>
</evidence>
<keyword evidence="1" id="KW-0547">Nucleotide-binding</keyword>
<evidence type="ECO:0000313" key="5">
    <source>
        <dbReference type="EMBL" id="ADH62951.1"/>
    </source>
</evidence>
<dbReference type="EMBL" id="CP002042">
    <property type="protein sequence ID" value="ADH62951.1"/>
    <property type="molecule type" value="Genomic_DNA"/>
</dbReference>
<dbReference type="Pfam" id="PF13191">
    <property type="entry name" value="AAA_16"/>
    <property type="match status" value="1"/>
</dbReference>
<sequence>MATLPHPPFPRSGGVWSLELLGVARLVRGGVALEPLERKTAALFAILALEGPTPRSKIAGLLWPEVDEGKARRNLRQRLHRLKDVLGVSLIIPEDTLYLDPALEVDAVCLESLAFTGDYPGALRKEGELLGTHDYDDCLELAEWVELARERVRRVRREAMLAEIQRLEAAGDYPAALPWAERLLNDDLVSEEAHRRVMRLLYLMGERAGALKAYHRCGEILRRELGLEPLPETAELARTIDQGAALPHPPAAQRPRIPLQVLRPPTLVGREREWSLLEEAYQQGKLVFLRGEPGVGKTRLALDFAASKGRVLLLAARPGDAGIPFSSYARSLRESLAEHPEWVAHMLPWVRAEISRILPELAEGVLPPPLASEAEKMRLFDALGTLTLSTYADGERVLVSDDAQYLDQASIEVMLYQLNKFGRLGHPGGFPFTIVTYRRGEMDPEVEQNVFFPLLEAGAATLIDVEPLEPDALKALLHSLEDPLLDRLSPALERYSGGNPMFVLELLKSLYETGQIQRGLPQQLGVPGKIGFVVQRRLERLSPAGLRLVRTAAVAGVDFSSELAGAVLGVSPLDLVEPWAELEAAQLIFGSGFVHDLVHEATLAGIPVPIKALLHRRIAEYLEAHRAEPARIAQHWLEADESNAIPYLLEAARAAQVTYRLSEASRFYEQAACILERLGRSEEAFASWQQACATLLRFDTGPRHEAALERLFALAESPQQRAQAHLAEASLAGERHDRERAEQSAREGYRLALEAQDPSLQAKLLTALGQALWLQGRTEEVVPLLEQAAEIYRQTGDERGLAGVESNLGTVLDQLFRHQEAIVHHGRAAERFAVFDDRLGTVKALHNLAVSHAYFGLAHLALEYQRRAEALLSEVEDAQILALRSAGNLAARYADLGEYTRAWAELERALGLVPEGWEWARAHYRTEKVKLLLLLGALEEAQAELGAVLELRAQGLGLPDDIFKVALTLQAQIKAWRGESPHPELSQAQPLSDAHRPYNKIRFMLVKATLLNPQEALPLAQEVLEFALEHQLPAVELAARTRVAQVLLRVKKQRRALGHTEAAMSLLRTYDPTDFYRGEILLTHCLALEAARQPGRLGHLEATLKWLLETAEGKVPPLYQKSFLWQNPTNRTILEMASQQGIA</sequence>
<reference evidence="5 6" key="1">
    <citation type="journal article" date="2010" name="Stand. Genomic Sci.">
        <title>Complete genome sequence of Meiothermus silvanus type strain (VI-R2).</title>
        <authorList>
            <person name="Sikorski J."/>
            <person name="Tindall B.J."/>
            <person name="Lowry S."/>
            <person name="Lucas S."/>
            <person name="Nolan M."/>
            <person name="Copeland A."/>
            <person name="Glavina Del Rio T."/>
            <person name="Tice H."/>
            <person name="Cheng J.F."/>
            <person name="Han C."/>
            <person name="Pitluck S."/>
            <person name="Liolios K."/>
            <person name="Ivanova N."/>
            <person name="Mavromatis K."/>
            <person name="Mikhailova N."/>
            <person name="Pati A."/>
            <person name="Goodwin L."/>
            <person name="Chen A."/>
            <person name="Palaniappan K."/>
            <person name="Land M."/>
            <person name="Hauser L."/>
            <person name="Chang Y.J."/>
            <person name="Jeffries C.D."/>
            <person name="Rohde M."/>
            <person name="Goker M."/>
            <person name="Woyke T."/>
            <person name="Bristow J."/>
            <person name="Eisen J.A."/>
            <person name="Markowitz V."/>
            <person name="Hugenholtz P."/>
            <person name="Kyrpides N.C."/>
            <person name="Klenk H.P."/>
            <person name="Lapidus A."/>
        </authorList>
    </citation>
    <scope>NUCLEOTIDE SEQUENCE [LARGE SCALE GENOMIC DNA]</scope>
    <source>
        <strain evidence="6">ATCC 700542 / DSM 9946 / VI-R2</strain>
    </source>
</reference>
<evidence type="ECO:0000256" key="2">
    <source>
        <dbReference type="ARBA" id="ARBA00022840"/>
    </source>
</evidence>
<protein>
    <submittedName>
        <fullName evidence="5">Transcriptional activator domain protein</fullName>
    </submittedName>
</protein>
<dbReference type="STRING" id="526227.Mesil_1046"/>
<evidence type="ECO:0000256" key="3">
    <source>
        <dbReference type="SAM" id="MobiDB-lite"/>
    </source>
</evidence>
<dbReference type="SUPFAM" id="SSF52540">
    <property type="entry name" value="P-loop containing nucleoside triphosphate hydrolases"/>
    <property type="match status" value="1"/>
</dbReference>
<dbReference type="PANTHER" id="PTHR16305">
    <property type="entry name" value="TESTICULAR SOLUBLE ADENYLYL CYCLASE"/>
    <property type="match status" value="1"/>
</dbReference>
<dbReference type="Gene3D" id="1.10.10.10">
    <property type="entry name" value="Winged helix-like DNA-binding domain superfamily/Winged helix DNA-binding domain"/>
    <property type="match status" value="1"/>
</dbReference>
<organism evidence="5 6">
    <name type="scientific">Allomeiothermus silvanus (strain ATCC 700542 / DSM 9946 / NBRC 106475 / NCIMB 13440 / VI-R2)</name>
    <name type="common">Thermus silvanus</name>
    <dbReference type="NCBI Taxonomy" id="526227"/>
    <lineage>
        <taxon>Bacteria</taxon>
        <taxon>Thermotogati</taxon>
        <taxon>Deinococcota</taxon>
        <taxon>Deinococci</taxon>
        <taxon>Thermales</taxon>
        <taxon>Thermaceae</taxon>
        <taxon>Allomeiothermus</taxon>
    </lineage>
</organism>
<dbReference type="RefSeq" id="WP_013157532.1">
    <property type="nucleotide sequence ID" value="NC_014212.1"/>
</dbReference>
<feature type="compositionally biased region" description="Basic and acidic residues" evidence="3">
    <location>
        <begin position="733"/>
        <end position="743"/>
    </location>
</feature>
<dbReference type="eggNOG" id="COG3629">
    <property type="taxonomic scope" value="Bacteria"/>
</dbReference>
<dbReference type="InterPro" id="IPR027417">
    <property type="entry name" value="P-loop_NTPase"/>
</dbReference>
<dbReference type="KEGG" id="msv:Mesil_1046"/>
<dbReference type="Proteomes" id="UP000001916">
    <property type="component" value="Chromosome"/>
</dbReference>
<dbReference type="HOGENOM" id="CLU_004435_1_1_0"/>
<dbReference type="SMART" id="SM01043">
    <property type="entry name" value="BTAD"/>
    <property type="match status" value="1"/>
</dbReference>
<dbReference type="GO" id="GO:0005737">
    <property type="term" value="C:cytoplasm"/>
    <property type="evidence" value="ECO:0007669"/>
    <property type="project" value="TreeGrafter"/>
</dbReference>
<dbReference type="InterPro" id="IPR041664">
    <property type="entry name" value="AAA_16"/>
</dbReference>
<dbReference type="eggNOG" id="COG1672">
    <property type="taxonomic scope" value="Bacteria"/>
</dbReference>
<dbReference type="InterPro" id="IPR036388">
    <property type="entry name" value="WH-like_DNA-bd_sf"/>
</dbReference>
<dbReference type="InterPro" id="IPR005158">
    <property type="entry name" value="BTAD"/>
</dbReference>
<proteinExistence type="predicted"/>
<accession>D7BD33</accession>
<keyword evidence="2" id="KW-0067">ATP-binding</keyword>
<dbReference type="GO" id="GO:0004016">
    <property type="term" value="F:adenylate cyclase activity"/>
    <property type="evidence" value="ECO:0007669"/>
    <property type="project" value="TreeGrafter"/>
</dbReference>
<dbReference type="eggNOG" id="COG0457">
    <property type="taxonomic scope" value="Bacteria"/>
</dbReference>
<dbReference type="Gene3D" id="1.25.40.10">
    <property type="entry name" value="Tetratricopeptide repeat domain"/>
    <property type="match status" value="2"/>
</dbReference>
<keyword evidence="6" id="KW-1185">Reference proteome</keyword>
<dbReference type="GO" id="GO:0005524">
    <property type="term" value="F:ATP binding"/>
    <property type="evidence" value="ECO:0007669"/>
    <property type="project" value="UniProtKB-KW"/>
</dbReference>
<evidence type="ECO:0000259" key="4">
    <source>
        <dbReference type="SMART" id="SM01043"/>
    </source>
</evidence>